<dbReference type="EMBL" id="JABSTV010001255">
    <property type="protein sequence ID" value="KAH7936250.1"/>
    <property type="molecule type" value="Genomic_DNA"/>
</dbReference>
<dbReference type="Gene3D" id="1.25.40.10">
    <property type="entry name" value="Tetratricopeptide repeat domain"/>
    <property type="match status" value="1"/>
</dbReference>
<comment type="caution">
    <text evidence="2">The sequence shown here is derived from an EMBL/GenBank/DDBJ whole genome shotgun (WGS) entry which is preliminary data.</text>
</comment>
<dbReference type="AlphaFoldDB" id="A0A9D4PEM4"/>
<evidence type="ECO:0000313" key="3">
    <source>
        <dbReference type="Proteomes" id="UP000821837"/>
    </source>
</evidence>
<keyword evidence="1" id="KW-0802">TPR repeat</keyword>
<dbReference type="InterPro" id="IPR011990">
    <property type="entry name" value="TPR-like_helical_dom_sf"/>
</dbReference>
<evidence type="ECO:0008006" key="4">
    <source>
        <dbReference type="Google" id="ProtNLM"/>
    </source>
</evidence>
<protein>
    <recommendedName>
        <fullName evidence="4">Tetratricopeptide repeat protein</fullName>
    </recommendedName>
</protein>
<dbReference type="PROSITE" id="PS50005">
    <property type="entry name" value="TPR"/>
    <property type="match status" value="1"/>
</dbReference>
<name>A0A9D4PEM4_RHISA</name>
<evidence type="ECO:0000313" key="2">
    <source>
        <dbReference type="EMBL" id="KAH7936250.1"/>
    </source>
</evidence>
<gene>
    <name evidence="2" type="ORF">HPB52_020651</name>
</gene>
<reference evidence="2" key="2">
    <citation type="submission" date="2021-09" db="EMBL/GenBank/DDBJ databases">
        <authorList>
            <person name="Jia N."/>
            <person name="Wang J."/>
            <person name="Shi W."/>
            <person name="Du L."/>
            <person name="Sun Y."/>
            <person name="Zhan W."/>
            <person name="Jiang J."/>
            <person name="Wang Q."/>
            <person name="Zhang B."/>
            <person name="Ji P."/>
            <person name="Sakyi L.B."/>
            <person name="Cui X."/>
            <person name="Yuan T."/>
            <person name="Jiang B."/>
            <person name="Yang W."/>
            <person name="Lam T.T.-Y."/>
            <person name="Chang Q."/>
            <person name="Ding S."/>
            <person name="Wang X."/>
            <person name="Zhu J."/>
            <person name="Ruan X."/>
            <person name="Zhao L."/>
            <person name="Wei J."/>
            <person name="Que T."/>
            <person name="Du C."/>
            <person name="Cheng J."/>
            <person name="Dai P."/>
            <person name="Han X."/>
            <person name="Huang E."/>
            <person name="Gao Y."/>
            <person name="Liu J."/>
            <person name="Shao H."/>
            <person name="Ye R."/>
            <person name="Li L."/>
            <person name="Wei W."/>
            <person name="Wang X."/>
            <person name="Wang C."/>
            <person name="Huo Q."/>
            <person name="Li W."/>
            <person name="Guo W."/>
            <person name="Chen H."/>
            <person name="Chen S."/>
            <person name="Zhou L."/>
            <person name="Zhou L."/>
            <person name="Ni X."/>
            <person name="Tian J."/>
            <person name="Zhou Y."/>
            <person name="Sheng Y."/>
            <person name="Liu T."/>
            <person name="Pan Y."/>
            <person name="Xia L."/>
            <person name="Li J."/>
            <person name="Zhao F."/>
            <person name="Cao W."/>
        </authorList>
    </citation>
    <scope>NUCLEOTIDE SEQUENCE</scope>
    <source>
        <strain evidence="2">Rsan-2018</strain>
        <tissue evidence="2">Larvae</tissue>
    </source>
</reference>
<dbReference type="VEuPathDB" id="VectorBase:RSAN_028699"/>
<reference evidence="2" key="1">
    <citation type="journal article" date="2020" name="Cell">
        <title>Large-Scale Comparative Analyses of Tick Genomes Elucidate Their Genetic Diversity and Vector Capacities.</title>
        <authorList>
            <consortium name="Tick Genome and Microbiome Consortium (TIGMIC)"/>
            <person name="Jia N."/>
            <person name="Wang J."/>
            <person name="Shi W."/>
            <person name="Du L."/>
            <person name="Sun Y."/>
            <person name="Zhan W."/>
            <person name="Jiang J.F."/>
            <person name="Wang Q."/>
            <person name="Zhang B."/>
            <person name="Ji P."/>
            <person name="Bell-Sakyi L."/>
            <person name="Cui X.M."/>
            <person name="Yuan T.T."/>
            <person name="Jiang B.G."/>
            <person name="Yang W.F."/>
            <person name="Lam T.T."/>
            <person name="Chang Q.C."/>
            <person name="Ding S.J."/>
            <person name="Wang X.J."/>
            <person name="Zhu J.G."/>
            <person name="Ruan X.D."/>
            <person name="Zhao L."/>
            <person name="Wei J.T."/>
            <person name="Ye R.Z."/>
            <person name="Que T.C."/>
            <person name="Du C.H."/>
            <person name="Zhou Y.H."/>
            <person name="Cheng J.X."/>
            <person name="Dai P.F."/>
            <person name="Guo W.B."/>
            <person name="Han X.H."/>
            <person name="Huang E.J."/>
            <person name="Li L.F."/>
            <person name="Wei W."/>
            <person name="Gao Y.C."/>
            <person name="Liu J.Z."/>
            <person name="Shao H.Z."/>
            <person name="Wang X."/>
            <person name="Wang C.C."/>
            <person name="Yang T.C."/>
            <person name="Huo Q.B."/>
            <person name="Li W."/>
            <person name="Chen H.Y."/>
            <person name="Chen S.E."/>
            <person name="Zhou L.G."/>
            <person name="Ni X.B."/>
            <person name="Tian J.H."/>
            <person name="Sheng Y."/>
            <person name="Liu T."/>
            <person name="Pan Y.S."/>
            <person name="Xia L.Y."/>
            <person name="Li J."/>
            <person name="Zhao F."/>
            <person name="Cao W.C."/>
        </authorList>
    </citation>
    <scope>NUCLEOTIDE SEQUENCE</scope>
    <source>
        <strain evidence="2">Rsan-2018</strain>
    </source>
</reference>
<keyword evidence="3" id="KW-1185">Reference proteome</keyword>
<sequence>MPRALAFEPDPQVMDNLAVFYVNAGRLDEARQLFEEIDRLFPEHHDSKIHHLGVLEY</sequence>
<feature type="repeat" description="TPR" evidence="1">
    <location>
        <begin position="11"/>
        <end position="44"/>
    </location>
</feature>
<organism evidence="2 3">
    <name type="scientific">Rhipicephalus sanguineus</name>
    <name type="common">Brown dog tick</name>
    <name type="synonym">Ixodes sanguineus</name>
    <dbReference type="NCBI Taxonomy" id="34632"/>
    <lineage>
        <taxon>Eukaryota</taxon>
        <taxon>Metazoa</taxon>
        <taxon>Ecdysozoa</taxon>
        <taxon>Arthropoda</taxon>
        <taxon>Chelicerata</taxon>
        <taxon>Arachnida</taxon>
        <taxon>Acari</taxon>
        <taxon>Parasitiformes</taxon>
        <taxon>Ixodida</taxon>
        <taxon>Ixodoidea</taxon>
        <taxon>Ixodidae</taxon>
        <taxon>Rhipicephalinae</taxon>
        <taxon>Rhipicephalus</taxon>
        <taxon>Rhipicephalus</taxon>
    </lineage>
</organism>
<evidence type="ECO:0000256" key="1">
    <source>
        <dbReference type="PROSITE-ProRule" id="PRU00339"/>
    </source>
</evidence>
<proteinExistence type="predicted"/>
<accession>A0A9D4PEM4</accession>
<dbReference type="InterPro" id="IPR019734">
    <property type="entry name" value="TPR_rpt"/>
</dbReference>
<dbReference type="SUPFAM" id="SSF48452">
    <property type="entry name" value="TPR-like"/>
    <property type="match status" value="1"/>
</dbReference>
<dbReference type="Proteomes" id="UP000821837">
    <property type="component" value="Unassembled WGS sequence"/>
</dbReference>